<keyword evidence="1" id="KW-0472">Membrane</keyword>
<sequence>MGMIRINKMKEVFMNDRREEDNHTASRRLADKRKSDVEVEGKRFRTRANVIISVLVAITTIAGLFLVVKSLGRLSASSRELASVGQVRNALIRLQSDAGSYYLKSDPSLYSDFVKTSANLAKQIGTLDGITAAERAEVKVNLIQMRALSTLLFHTTARSVEKQGFASVQNLIQILDQNVAKKAVDREEKKYQEEEGKIRNIVIGNSLFILVLAILSTLMTVKLAHNVQRGLLEPLHELAEQAREAMHFRLSDRHVESPYLENPGGQYHDPLSSQDGLYDPQPPSWTWCRHCRGRDGFGP</sequence>
<name>C6HZ29_9BACT</name>
<evidence type="ECO:0000256" key="1">
    <source>
        <dbReference type="SAM" id="Phobius"/>
    </source>
</evidence>
<organism evidence="2 3">
    <name type="scientific">Leptospirillum ferrodiazotrophum</name>
    <dbReference type="NCBI Taxonomy" id="412449"/>
    <lineage>
        <taxon>Bacteria</taxon>
        <taxon>Pseudomonadati</taxon>
        <taxon>Nitrospirota</taxon>
        <taxon>Nitrospiria</taxon>
        <taxon>Nitrospirales</taxon>
        <taxon>Nitrospiraceae</taxon>
        <taxon>Leptospirillum</taxon>
    </lineage>
</organism>
<accession>C6HZ29</accession>
<keyword evidence="1" id="KW-1133">Transmembrane helix</keyword>
<reference evidence="2 3" key="1">
    <citation type="journal article" date="2009" name="Appl. Environ. Microbiol.">
        <title>Community genomic and proteomic analyses of chemoautotrophic iron-oxidizing "Leptospirillum rubarum" (Group II) and "Leptospirillum ferrodiazotrophum" (Group III) bacteria in acid mine drainage biofilms.</title>
        <authorList>
            <person name="Goltsman D.S."/>
            <person name="Denef V.J."/>
            <person name="Singer S.W."/>
            <person name="VerBerkmoes N.C."/>
            <person name="Lefsrud M."/>
            <person name="Mueller R.S."/>
            <person name="Dick G.J."/>
            <person name="Sun C.L."/>
            <person name="Wheeler K.E."/>
            <person name="Zemla A."/>
            <person name="Baker B.J."/>
            <person name="Hauser L."/>
            <person name="Land M."/>
            <person name="Shah M.B."/>
            <person name="Thelen M.P."/>
            <person name="Hettich R.L."/>
            <person name="Banfield J.F."/>
        </authorList>
    </citation>
    <scope>NUCLEOTIDE SEQUENCE [LARGE SCALE GENOMIC DNA]</scope>
</reference>
<proteinExistence type="predicted"/>
<keyword evidence="3" id="KW-1185">Reference proteome</keyword>
<evidence type="ECO:0008006" key="4">
    <source>
        <dbReference type="Google" id="ProtNLM"/>
    </source>
</evidence>
<gene>
    <name evidence="2" type="ORF">UBAL3_94530006a</name>
</gene>
<evidence type="ECO:0000313" key="3">
    <source>
        <dbReference type="Proteomes" id="UP000009374"/>
    </source>
</evidence>
<dbReference type="EMBL" id="GG693880">
    <property type="protein sequence ID" value="EES52040.1"/>
    <property type="molecule type" value="Genomic_DNA"/>
</dbReference>
<keyword evidence="1" id="KW-0812">Transmembrane</keyword>
<evidence type="ECO:0000313" key="2">
    <source>
        <dbReference type="EMBL" id="EES52040.1"/>
    </source>
</evidence>
<dbReference type="Proteomes" id="UP000009374">
    <property type="component" value="Unassembled WGS sequence"/>
</dbReference>
<protein>
    <recommendedName>
        <fullName evidence="4">Chemotaxis methyl-accepting receptor HlyB-like 4HB MCP domain-containing protein</fullName>
    </recommendedName>
</protein>
<dbReference type="AlphaFoldDB" id="C6HZ29"/>
<feature type="transmembrane region" description="Helical" evidence="1">
    <location>
        <begin position="50"/>
        <end position="68"/>
    </location>
</feature>